<reference evidence="1 2" key="1">
    <citation type="journal article" date="2024" name="Plant Biotechnol. J.">
        <title>Genome and CRISPR/Cas9 system of a widespread forest tree (Populus alba) in the world.</title>
        <authorList>
            <person name="Liu Y.J."/>
            <person name="Jiang P.F."/>
            <person name="Han X.M."/>
            <person name="Li X.Y."/>
            <person name="Wang H.M."/>
            <person name="Wang Y.J."/>
            <person name="Wang X.X."/>
            <person name="Zeng Q.Y."/>
        </authorList>
    </citation>
    <scope>NUCLEOTIDE SEQUENCE [LARGE SCALE GENOMIC DNA]</scope>
    <source>
        <strain evidence="2">cv. PAL-ZL1</strain>
    </source>
</reference>
<sequence length="74" mass="8194">MHLQQGITDVQRVVSSPEKDCQKGKHFNNSVKGHLDARGGGPIGRNQGAVDGRRWMEEARLFGRKQHPDCGNLS</sequence>
<proteinExistence type="predicted"/>
<gene>
    <name evidence="1" type="ORF">D5086_026896</name>
</gene>
<dbReference type="Proteomes" id="UP000309997">
    <property type="component" value="Unassembled WGS sequence"/>
</dbReference>
<keyword evidence="2" id="KW-1185">Reference proteome</keyword>
<dbReference type="EMBL" id="RCHU02000014">
    <property type="protein sequence ID" value="KAL3572992.1"/>
    <property type="molecule type" value="Genomic_DNA"/>
</dbReference>
<name>A0ACC4B4M3_POPAL</name>
<evidence type="ECO:0000313" key="2">
    <source>
        <dbReference type="Proteomes" id="UP000309997"/>
    </source>
</evidence>
<protein>
    <submittedName>
        <fullName evidence="1">Uncharacterized protein</fullName>
    </submittedName>
</protein>
<evidence type="ECO:0000313" key="1">
    <source>
        <dbReference type="EMBL" id="KAL3572992.1"/>
    </source>
</evidence>
<accession>A0ACC4B4M3</accession>
<organism evidence="1 2">
    <name type="scientific">Populus alba</name>
    <name type="common">White poplar</name>
    <dbReference type="NCBI Taxonomy" id="43335"/>
    <lineage>
        <taxon>Eukaryota</taxon>
        <taxon>Viridiplantae</taxon>
        <taxon>Streptophyta</taxon>
        <taxon>Embryophyta</taxon>
        <taxon>Tracheophyta</taxon>
        <taxon>Spermatophyta</taxon>
        <taxon>Magnoliopsida</taxon>
        <taxon>eudicotyledons</taxon>
        <taxon>Gunneridae</taxon>
        <taxon>Pentapetalae</taxon>
        <taxon>rosids</taxon>
        <taxon>fabids</taxon>
        <taxon>Malpighiales</taxon>
        <taxon>Salicaceae</taxon>
        <taxon>Saliceae</taxon>
        <taxon>Populus</taxon>
    </lineage>
</organism>
<comment type="caution">
    <text evidence="1">The sequence shown here is derived from an EMBL/GenBank/DDBJ whole genome shotgun (WGS) entry which is preliminary data.</text>
</comment>